<evidence type="ECO:0000313" key="2">
    <source>
        <dbReference type="EMBL" id="KAK4275091.1"/>
    </source>
</evidence>
<dbReference type="AlphaFoldDB" id="A0AAE1JR31"/>
<accession>A0AAE1JR31</accession>
<dbReference type="PANTHER" id="PTHR46422:SF4">
    <property type="entry name" value="SERINE_THREONINE-PROTEIN PHOSPHATASE BSL3"/>
    <property type="match status" value="1"/>
</dbReference>
<organism evidence="2 3">
    <name type="scientific">Acacia crassicarpa</name>
    <name type="common">northern wattle</name>
    <dbReference type="NCBI Taxonomy" id="499986"/>
    <lineage>
        <taxon>Eukaryota</taxon>
        <taxon>Viridiplantae</taxon>
        <taxon>Streptophyta</taxon>
        <taxon>Embryophyta</taxon>
        <taxon>Tracheophyta</taxon>
        <taxon>Spermatophyta</taxon>
        <taxon>Magnoliopsida</taxon>
        <taxon>eudicotyledons</taxon>
        <taxon>Gunneridae</taxon>
        <taxon>Pentapetalae</taxon>
        <taxon>rosids</taxon>
        <taxon>fabids</taxon>
        <taxon>Fabales</taxon>
        <taxon>Fabaceae</taxon>
        <taxon>Caesalpinioideae</taxon>
        <taxon>mimosoid clade</taxon>
        <taxon>Acacieae</taxon>
        <taxon>Acacia</taxon>
    </lineage>
</organism>
<dbReference type="PANTHER" id="PTHR46422">
    <property type="entry name" value="SERINE/THREONINE-PROTEIN PHOSPHATASE BSL3"/>
    <property type="match status" value="1"/>
</dbReference>
<keyword evidence="1" id="KW-0732">Signal</keyword>
<name>A0AAE1JR31_9FABA</name>
<evidence type="ECO:0000313" key="3">
    <source>
        <dbReference type="Proteomes" id="UP001293593"/>
    </source>
</evidence>
<protein>
    <recommendedName>
        <fullName evidence="4">Secreted protein</fullName>
    </recommendedName>
</protein>
<sequence length="71" mass="7189">MHSLISIVGLRLCASILVGLHLCAVAVIGEEGTPRYIGPRLILFGGATALEGNSTASRTPSSVGNAGIQNS</sequence>
<gene>
    <name evidence="2" type="ORF">QN277_018230</name>
</gene>
<dbReference type="EMBL" id="JAWXYG010000004">
    <property type="protein sequence ID" value="KAK4275091.1"/>
    <property type="molecule type" value="Genomic_DNA"/>
</dbReference>
<keyword evidence="3" id="KW-1185">Reference proteome</keyword>
<feature type="signal peptide" evidence="1">
    <location>
        <begin position="1"/>
        <end position="29"/>
    </location>
</feature>
<comment type="caution">
    <text evidence="2">The sequence shown here is derived from an EMBL/GenBank/DDBJ whole genome shotgun (WGS) entry which is preliminary data.</text>
</comment>
<evidence type="ECO:0008006" key="4">
    <source>
        <dbReference type="Google" id="ProtNLM"/>
    </source>
</evidence>
<dbReference type="Proteomes" id="UP001293593">
    <property type="component" value="Unassembled WGS sequence"/>
</dbReference>
<feature type="chain" id="PRO_5042108485" description="Secreted protein" evidence="1">
    <location>
        <begin position="30"/>
        <end position="71"/>
    </location>
</feature>
<reference evidence="2" key="1">
    <citation type="submission" date="2023-10" db="EMBL/GenBank/DDBJ databases">
        <title>Chromosome-level genome of the transformable northern wattle, Acacia crassicarpa.</title>
        <authorList>
            <person name="Massaro I."/>
            <person name="Sinha N.R."/>
            <person name="Poethig S."/>
            <person name="Leichty A.R."/>
        </authorList>
    </citation>
    <scope>NUCLEOTIDE SEQUENCE</scope>
    <source>
        <strain evidence="2">Acra3RX</strain>
        <tissue evidence="2">Leaf</tissue>
    </source>
</reference>
<proteinExistence type="predicted"/>
<evidence type="ECO:0000256" key="1">
    <source>
        <dbReference type="SAM" id="SignalP"/>
    </source>
</evidence>